<comment type="caution">
    <text evidence="2">The sequence shown here is derived from an EMBL/GenBank/DDBJ whole genome shotgun (WGS) entry which is preliminary data.</text>
</comment>
<proteinExistence type="predicted"/>
<evidence type="ECO:0000313" key="3">
    <source>
        <dbReference type="Proteomes" id="UP001066276"/>
    </source>
</evidence>
<gene>
    <name evidence="2" type="ORF">NDU88_002314</name>
</gene>
<feature type="compositionally biased region" description="Polar residues" evidence="1">
    <location>
        <begin position="48"/>
        <end position="61"/>
    </location>
</feature>
<protein>
    <submittedName>
        <fullName evidence="2">Uncharacterized protein</fullName>
    </submittedName>
</protein>
<keyword evidence="3" id="KW-1185">Reference proteome</keyword>
<accession>A0AAV7TKW5</accession>
<evidence type="ECO:0000313" key="2">
    <source>
        <dbReference type="EMBL" id="KAJ1177050.1"/>
    </source>
</evidence>
<evidence type="ECO:0000256" key="1">
    <source>
        <dbReference type="SAM" id="MobiDB-lite"/>
    </source>
</evidence>
<feature type="region of interest" description="Disordered" evidence="1">
    <location>
        <begin position="18"/>
        <end position="142"/>
    </location>
</feature>
<name>A0AAV7TKW5_PLEWA</name>
<organism evidence="2 3">
    <name type="scientific">Pleurodeles waltl</name>
    <name type="common">Iberian ribbed newt</name>
    <dbReference type="NCBI Taxonomy" id="8319"/>
    <lineage>
        <taxon>Eukaryota</taxon>
        <taxon>Metazoa</taxon>
        <taxon>Chordata</taxon>
        <taxon>Craniata</taxon>
        <taxon>Vertebrata</taxon>
        <taxon>Euteleostomi</taxon>
        <taxon>Amphibia</taxon>
        <taxon>Batrachia</taxon>
        <taxon>Caudata</taxon>
        <taxon>Salamandroidea</taxon>
        <taxon>Salamandridae</taxon>
        <taxon>Pleurodelinae</taxon>
        <taxon>Pleurodeles</taxon>
    </lineage>
</organism>
<dbReference type="EMBL" id="JANPWB010000006">
    <property type="protein sequence ID" value="KAJ1177050.1"/>
    <property type="molecule type" value="Genomic_DNA"/>
</dbReference>
<reference evidence="2" key="1">
    <citation type="journal article" date="2022" name="bioRxiv">
        <title>Sequencing and chromosome-scale assembly of the giantPleurodeles waltlgenome.</title>
        <authorList>
            <person name="Brown T."/>
            <person name="Elewa A."/>
            <person name="Iarovenko S."/>
            <person name="Subramanian E."/>
            <person name="Araus A.J."/>
            <person name="Petzold A."/>
            <person name="Susuki M."/>
            <person name="Suzuki K.-i.T."/>
            <person name="Hayashi T."/>
            <person name="Toyoda A."/>
            <person name="Oliveira C."/>
            <person name="Osipova E."/>
            <person name="Leigh N.D."/>
            <person name="Simon A."/>
            <person name="Yun M.H."/>
        </authorList>
    </citation>
    <scope>NUCLEOTIDE SEQUENCE</scope>
    <source>
        <strain evidence="2">20211129_DDA</strain>
        <tissue evidence="2">Liver</tissue>
    </source>
</reference>
<dbReference type="AlphaFoldDB" id="A0AAV7TKW5"/>
<sequence>MCGSRRRSHYALLFTAAPPLDHQVRPPRVSPALQGGQGVFPRPAAVPAQSSRGSRAHSTVVRSGAGPSPDRAHSSASKGGEGPGHHHSGARLSRTGRISLRTPSASRPSPEAWQTQPRAGTPPQPTGGPLPVRSVLSSDRVH</sequence>
<dbReference type="Proteomes" id="UP001066276">
    <property type="component" value="Chromosome 3_2"/>
</dbReference>